<dbReference type="CDD" id="cd04720">
    <property type="entry name" value="BAH_Orc1p_Yeast"/>
    <property type="match status" value="1"/>
</dbReference>
<feature type="region of interest" description="Disordered" evidence="5">
    <location>
        <begin position="283"/>
        <end position="317"/>
    </location>
</feature>
<dbReference type="AlphaFoldDB" id="A0A6C1EDH4"/>
<organism evidence="7 8">
    <name type="scientific">Saccharomyces pastorianus</name>
    <name type="common">Lager yeast</name>
    <name type="synonym">Saccharomyces cerevisiae x Saccharomyces eubayanus</name>
    <dbReference type="NCBI Taxonomy" id="27292"/>
    <lineage>
        <taxon>Eukaryota</taxon>
        <taxon>Fungi</taxon>
        <taxon>Dikarya</taxon>
        <taxon>Ascomycota</taxon>
        <taxon>Saccharomycotina</taxon>
        <taxon>Saccharomycetes</taxon>
        <taxon>Saccharomycetales</taxon>
        <taxon>Saccharomycetaceae</taxon>
        <taxon>Saccharomyces</taxon>
    </lineage>
</organism>
<dbReference type="SMART" id="SM00439">
    <property type="entry name" value="BAH"/>
    <property type="match status" value="1"/>
</dbReference>
<dbReference type="Gene3D" id="2.30.30.490">
    <property type="match status" value="1"/>
</dbReference>
<dbReference type="InterPro" id="IPR054778">
    <property type="entry name" value="SIR3_C"/>
</dbReference>
<sequence>MAETLKDLEGWQVIIKDDKGRIIEENNRRRSRKRGVENVYLQRISDGLSFGKGESVIFNDSITETYSVYLIHEIRLNTLNNLVEIWVFSYLRWFELKPKLYYEQFRPDLIKENQTMEFYNDKFLKEVNKSELYLTAELSEVWLKDFIGVGQILPVSKWDDNTTRKVEDKDFLVRYACEPTAERFVPIDIFQIIRRVKEMEPKQSDEYLKRISVPAAVNKISKQVLHKTAPENSAPENSAPENSAKRQQRLTKKSPMKEIKVEIPPNYSLGKVSLPFNRKISTPNGTLPLKNNSIHFKSSSGSPATPRPREDAARIVQRRPISKELVFSEEIPIYSSEQESENEYPQDLNSEIQQAQAPASVKPRSTARNRVEEDDDDRHEDFVDADNSMKVDGDSEIEEEIDESTSESSGEAISLIKKRRGAYDGNMNRKSRKIHRAETQELSQNDEIESSRSRLTGEDESLKTRDILKQNVTIVSSKAGKKTNVDEKTNATEGSTKGKGIQPLHTKDRAKVIDFAALAELKKKYQTILDRFTPSNQIMDLSQLKKVRETQSILDVAELENKFRRTNHTPQKDTILSKLDRKSDLKELIRDSLQKREPLNSQIEDFIKVFLPIYESLTSSQNKLFYIVDEDESTKSVLVKEVMEELVTSSKQNELPIFDYIYIDALEYNDNKRFFEKIWTAISKDALSGDISLEALNFYFTSVPKAKKRKTLILIQNFDNISSKETSEYFEKWISSENSKLSIIGVGRGNEAMKRQMNETPAFESYFTTITLNKITKDDLQRMIVKHLQSLLKPFYIRVNGKKEIALYNDISEGEKQKLPKNVSAIDHIINTKIIELIAKNIANMSDTTGKAFKICDMAVEISKKDFVARGGLQKGKPVLFQEILPRYFSEAISMFKDDIVSKRITGMSLLARILLYTLACETEGTSSHTLGLDFLLTKMTQMLQDNSGYKASRDIKEVICGVWEPQITIEKLKQFSWISVINELIKEKLVALLPKESHANIMVELKLPHLEINYAFWMDEAFKNMDHV</sequence>
<comment type="function">
    <text evidence="4">Component of the origin recognition complex (ORC) that binds origins of replication. DNA-binding is ATP-dependent, however specific DNA sequences that define origins of replication have not been identified so far. ORC is required to assemble the pre-replication complex necessary to initiate DNA replication.</text>
</comment>
<feature type="compositionally biased region" description="Polar residues" evidence="5">
    <location>
        <begin position="230"/>
        <end position="241"/>
    </location>
</feature>
<feature type="compositionally biased region" description="Acidic residues" evidence="5">
    <location>
        <begin position="394"/>
        <end position="405"/>
    </location>
</feature>
<dbReference type="GO" id="GO:0003682">
    <property type="term" value="F:chromatin binding"/>
    <property type="evidence" value="ECO:0007669"/>
    <property type="project" value="InterPro"/>
</dbReference>
<dbReference type="Gene3D" id="1.10.10.2450">
    <property type="match status" value="1"/>
</dbReference>
<dbReference type="InterPro" id="IPR001025">
    <property type="entry name" value="BAH_dom"/>
</dbReference>
<dbReference type="SUPFAM" id="SSF52540">
    <property type="entry name" value="P-loop containing nucleoside triphosphate hydrolases"/>
    <property type="match status" value="1"/>
</dbReference>
<accession>A0A6C1EDH4</accession>
<evidence type="ECO:0000256" key="5">
    <source>
        <dbReference type="SAM" id="MobiDB-lite"/>
    </source>
</evidence>
<feature type="compositionally biased region" description="Polar residues" evidence="5">
    <location>
        <begin position="283"/>
        <end position="303"/>
    </location>
</feature>
<evidence type="ECO:0000256" key="2">
    <source>
        <dbReference type="ARBA" id="ARBA00023125"/>
    </source>
</evidence>
<keyword evidence="2 4" id="KW-0238">DNA-binding</keyword>
<dbReference type="Pfam" id="PF01426">
    <property type="entry name" value="BAH"/>
    <property type="match status" value="1"/>
</dbReference>
<feature type="region of interest" description="Disordered" evidence="5">
    <location>
        <begin position="354"/>
        <end position="459"/>
    </location>
</feature>
<evidence type="ECO:0000256" key="1">
    <source>
        <dbReference type="ARBA" id="ARBA00004123"/>
    </source>
</evidence>
<dbReference type="PROSITE" id="PS51038">
    <property type="entry name" value="BAH"/>
    <property type="match status" value="1"/>
</dbReference>
<proteinExistence type="inferred from homology"/>
<keyword evidence="8" id="KW-1185">Reference proteome</keyword>
<dbReference type="Gene3D" id="1.10.8.60">
    <property type="match status" value="1"/>
</dbReference>
<comment type="similarity">
    <text evidence="4">Belongs to the ORC1 family.</text>
</comment>
<evidence type="ECO:0000313" key="7">
    <source>
        <dbReference type="EMBL" id="QID86991.1"/>
    </source>
</evidence>
<keyword evidence="4" id="KW-0067">ATP-binding</keyword>
<dbReference type="PANTHER" id="PTHR10763:SF23">
    <property type="entry name" value="ORIGIN RECOGNITION COMPLEX SUBUNIT 1"/>
    <property type="match status" value="1"/>
</dbReference>
<keyword evidence="3 4" id="KW-0539">Nucleus</keyword>
<dbReference type="GO" id="GO:0005694">
    <property type="term" value="C:chromosome"/>
    <property type="evidence" value="ECO:0007669"/>
    <property type="project" value="UniProtKB-ARBA"/>
</dbReference>
<dbReference type="GO" id="GO:0033314">
    <property type="term" value="P:mitotic DNA replication checkpoint signaling"/>
    <property type="evidence" value="ECO:0007669"/>
    <property type="project" value="TreeGrafter"/>
</dbReference>
<dbReference type="OrthoDB" id="1926878at2759"/>
<feature type="compositionally biased region" description="Basic and acidic residues" evidence="5">
    <location>
        <begin position="379"/>
        <end position="393"/>
    </location>
</feature>
<evidence type="ECO:0000256" key="3">
    <source>
        <dbReference type="ARBA" id="ARBA00023242"/>
    </source>
</evidence>
<keyword evidence="4" id="KW-0235">DNA replication</keyword>
<dbReference type="SUPFAM" id="SSF82061">
    <property type="entry name" value="BAH domain"/>
    <property type="match status" value="1"/>
</dbReference>
<dbReference type="Pfam" id="PF17872">
    <property type="entry name" value="AAA_lid_10"/>
    <property type="match status" value="1"/>
</dbReference>
<dbReference type="Pfam" id="PF22344">
    <property type="entry name" value="SIR3_C"/>
    <property type="match status" value="1"/>
</dbReference>
<dbReference type="InterPro" id="IPR027417">
    <property type="entry name" value="P-loop_NTPase"/>
</dbReference>
<dbReference type="InterPro" id="IPR043151">
    <property type="entry name" value="BAH_sf"/>
</dbReference>
<dbReference type="GO" id="GO:0005524">
    <property type="term" value="F:ATP binding"/>
    <property type="evidence" value="ECO:0007669"/>
    <property type="project" value="UniProtKB-KW"/>
</dbReference>
<dbReference type="InterPro" id="IPR050311">
    <property type="entry name" value="ORC1/CDC6"/>
</dbReference>
<dbReference type="PANTHER" id="PTHR10763">
    <property type="entry name" value="CELL DIVISION CONTROL PROTEIN 6-RELATED"/>
    <property type="match status" value="1"/>
</dbReference>
<dbReference type="Proteomes" id="UP000501346">
    <property type="component" value="Chromosome SeXII"/>
</dbReference>
<evidence type="ECO:0000313" key="8">
    <source>
        <dbReference type="Proteomes" id="UP000501346"/>
    </source>
</evidence>
<evidence type="ECO:0000259" key="6">
    <source>
        <dbReference type="PROSITE" id="PS51038"/>
    </source>
</evidence>
<feature type="compositionally biased region" description="Basic and acidic residues" evidence="5">
    <location>
        <begin position="449"/>
        <end position="459"/>
    </location>
</feature>
<protein>
    <recommendedName>
        <fullName evidence="4">Origin recognition complex subunit 1</fullName>
    </recommendedName>
</protein>
<dbReference type="GO" id="GO:0005634">
    <property type="term" value="C:nucleus"/>
    <property type="evidence" value="ECO:0007669"/>
    <property type="project" value="UniProtKB-SubCell"/>
</dbReference>
<feature type="region of interest" description="Disordered" evidence="5">
    <location>
        <begin position="226"/>
        <end position="262"/>
    </location>
</feature>
<dbReference type="GO" id="GO:0003688">
    <property type="term" value="F:DNA replication origin binding"/>
    <property type="evidence" value="ECO:0007669"/>
    <property type="project" value="TreeGrafter"/>
</dbReference>
<feature type="domain" description="BAH" evidence="6">
    <location>
        <begin position="48"/>
        <end position="188"/>
    </location>
</feature>
<dbReference type="EMBL" id="CP049009">
    <property type="protein sequence ID" value="QID86991.1"/>
    <property type="molecule type" value="Genomic_DNA"/>
</dbReference>
<evidence type="ECO:0000256" key="4">
    <source>
        <dbReference type="RuleBase" id="RU365058"/>
    </source>
</evidence>
<reference evidence="7 8" key="1">
    <citation type="journal article" date="2019" name="BMC Genomics">
        <title>Chromosome level assembly and comparative genome analysis confirm lager-brewing yeasts originated from a single hybridization.</title>
        <authorList>
            <person name="Salazar A.N."/>
            <person name="Gorter de Vries A.R."/>
            <person name="van den Broek M."/>
            <person name="Brouwers N."/>
            <person name="de la Torre Cortes P."/>
            <person name="Kuijpers N.G.A."/>
            <person name="Daran J.G."/>
            <person name="Abeel T."/>
        </authorList>
    </citation>
    <scope>NUCLEOTIDE SEQUENCE [LARGE SCALE GENOMIC DNA]</scope>
    <source>
        <strain evidence="7 8">CBS 1483</strain>
    </source>
</reference>
<dbReference type="GO" id="GO:0006270">
    <property type="term" value="P:DNA replication initiation"/>
    <property type="evidence" value="ECO:0007669"/>
    <property type="project" value="TreeGrafter"/>
</dbReference>
<comment type="subunit">
    <text evidence="4">ORC is composed of six subunits.</text>
</comment>
<dbReference type="InterPro" id="IPR041083">
    <property type="entry name" value="AAA_lid_10"/>
</dbReference>
<name>A0A6C1EDH4_SACPS</name>
<keyword evidence="4" id="KW-0547">Nucleotide-binding</keyword>
<comment type="subcellular location">
    <subcellularLocation>
        <location evidence="1 4">Nucleus</location>
    </subcellularLocation>
</comment>
<gene>
    <name evidence="7" type="ORF">GRS66_009646</name>
</gene>
<dbReference type="Gene3D" id="3.40.50.300">
    <property type="entry name" value="P-loop containing nucleotide triphosphate hydrolases"/>
    <property type="match status" value="1"/>
</dbReference>